<dbReference type="Proteomes" id="UP000295070">
    <property type="component" value="Chromosome 16"/>
</dbReference>
<evidence type="ECO:0000313" key="6">
    <source>
        <dbReference type="Proteomes" id="UP000295070"/>
    </source>
</evidence>
<evidence type="ECO:0000313" key="5">
    <source>
        <dbReference type="EMBL" id="TDH02491.1"/>
    </source>
</evidence>
<keyword evidence="2" id="KW-0547">Nucleotide-binding</keyword>
<keyword evidence="3" id="KW-0175">Coiled coil</keyword>
<evidence type="ECO:0000259" key="4">
    <source>
        <dbReference type="Pfam" id="PF04548"/>
    </source>
</evidence>
<dbReference type="InterPro" id="IPR027417">
    <property type="entry name" value="P-loop_NTPase"/>
</dbReference>
<dbReference type="PANTHER" id="PTHR32046">
    <property type="entry name" value="G DOMAIN-CONTAINING PROTEIN"/>
    <property type="match status" value="1"/>
</dbReference>
<dbReference type="AlphaFoldDB" id="A0A484CF84"/>
<dbReference type="STRING" id="8167.A0A484CF84"/>
<dbReference type="Gene3D" id="3.40.50.300">
    <property type="entry name" value="P-loop containing nucleotide triphosphate hydrolases"/>
    <property type="match status" value="1"/>
</dbReference>
<reference evidence="5 6" key="1">
    <citation type="submission" date="2019-01" db="EMBL/GenBank/DDBJ databases">
        <title>A chromosome-scale genome assembly of the yellow perch, Perca flavescens.</title>
        <authorList>
            <person name="Feron R."/>
            <person name="Morvezen R."/>
            <person name="Bestin A."/>
            <person name="Haffray P."/>
            <person name="Klopp C."/>
            <person name="Zahm M."/>
            <person name="Cabau C."/>
            <person name="Roques C."/>
            <person name="Donnadieu C."/>
            <person name="Bouchez O."/>
            <person name="Christie M."/>
            <person name="Larson W."/>
            <person name="Guiguen Y."/>
        </authorList>
    </citation>
    <scope>NUCLEOTIDE SEQUENCE [LARGE SCALE GENOMIC DNA]</scope>
    <source>
        <strain evidence="5">YP-PL-M2</strain>
        <tissue evidence="5">Blood</tissue>
    </source>
</reference>
<evidence type="ECO:0000256" key="1">
    <source>
        <dbReference type="ARBA" id="ARBA00008535"/>
    </source>
</evidence>
<dbReference type="PANTHER" id="PTHR32046:SF11">
    <property type="entry name" value="IMMUNE-ASSOCIATED NUCLEOTIDE-BINDING PROTEIN 10-LIKE"/>
    <property type="match status" value="1"/>
</dbReference>
<feature type="domain" description="AIG1-type G" evidence="4">
    <location>
        <begin position="13"/>
        <end position="223"/>
    </location>
</feature>
<dbReference type="PROSITE" id="PS00675">
    <property type="entry name" value="SIGMA54_INTERACT_1"/>
    <property type="match status" value="1"/>
</dbReference>
<gene>
    <name evidence="5" type="ORF">EPR50_G00173710</name>
</gene>
<dbReference type="EMBL" id="SCKG01000016">
    <property type="protein sequence ID" value="TDH02491.1"/>
    <property type="molecule type" value="Genomic_DNA"/>
</dbReference>
<dbReference type="GO" id="GO:0005525">
    <property type="term" value="F:GTP binding"/>
    <property type="evidence" value="ECO:0007669"/>
    <property type="project" value="InterPro"/>
</dbReference>
<sequence length="511" mass="58690">MTLGEKSQNKNNKTILLVGETGAGKSTLINALVNYAMGVKWEDDVWFKIVEEEKRSQSRSQTSDVIVYQIFGFEGKPLPYSLTIIDTPGYGTTDGIEHDDIISQRLTDLFQSEDGVHEINAVGLVMKGSENRLSDRLRYIFDSVISLFGKDIEKNIVALISHSDGVTPENVLKALKDANIKCAKDEDGERVHFMFNNHQSREKTKKNKDALKAAWVMTINHMGEFADFLTQQSYQSLMTTIKVMKSQIKLTACINNLQKRIKEIDLKQTEIQQTQKALKKHEEEMKKNEKFTEEVDEPYKVKQRVVRERRLWALRLNYGGAVCCTVCKENCHYPCPLAWYPEQCEVIKDGHCTVCTGKCPASDHVKEQQCIDCEGECSDESRHPKNPWIYVTKTRKVKTTLTDRKEKYEKNKAESEDKSSLLETLKKDMEALQQEKDRLLEKSFQHVVHLEQIALNVNSLSTHIQLDILIEEMKDKGDAVKEKKLQEMKRKMDKDEGIKAALRYKSGKLRD</sequence>
<feature type="coiled-coil region" evidence="3">
    <location>
        <begin position="398"/>
        <end position="442"/>
    </location>
</feature>
<comment type="similarity">
    <text evidence="1">Belongs to the TRAFAC class TrmE-Era-EngA-EngB-Septin-like GTPase superfamily. AIG1/Toc34/Toc159-like paraseptin GTPase family. IAN subfamily.</text>
</comment>
<organism evidence="5 6">
    <name type="scientific">Perca flavescens</name>
    <name type="common">American yellow perch</name>
    <name type="synonym">Morone flavescens</name>
    <dbReference type="NCBI Taxonomy" id="8167"/>
    <lineage>
        <taxon>Eukaryota</taxon>
        <taxon>Metazoa</taxon>
        <taxon>Chordata</taxon>
        <taxon>Craniata</taxon>
        <taxon>Vertebrata</taxon>
        <taxon>Euteleostomi</taxon>
        <taxon>Actinopterygii</taxon>
        <taxon>Neopterygii</taxon>
        <taxon>Teleostei</taxon>
        <taxon>Neoteleostei</taxon>
        <taxon>Acanthomorphata</taxon>
        <taxon>Eupercaria</taxon>
        <taxon>Perciformes</taxon>
        <taxon>Percoidei</taxon>
        <taxon>Percidae</taxon>
        <taxon>Percinae</taxon>
        <taxon>Perca</taxon>
    </lineage>
</organism>
<dbReference type="InterPro" id="IPR006703">
    <property type="entry name" value="G_AIG1"/>
</dbReference>
<protein>
    <recommendedName>
        <fullName evidence="4">AIG1-type G domain-containing protein</fullName>
    </recommendedName>
</protein>
<evidence type="ECO:0000256" key="3">
    <source>
        <dbReference type="SAM" id="Coils"/>
    </source>
</evidence>
<dbReference type="Pfam" id="PF04548">
    <property type="entry name" value="AIG1"/>
    <property type="match status" value="1"/>
</dbReference>
<proteinExistence type="inferred from homology"/>
<dbReference type="InterPro" id="IPR025662">
    <property type="entry name" value="Sigma_54_int_dom_ATP-bd_1"/>
</dbReference>
<dbReference type="SUPFAM" id="SSF52540">
    <property type="entry name" value="P-loop containing nucleoside triphosphate hydrolases"/>
    <property type="match status" value="1"/>
</dbReference>
<feature type="coiled-coil region" evidence="3">
    <location>
        <begin position="254"/>
        <end position="291"/>
    </location>
</feature>
<evidence type="ECO:0000256" key="2">
    <source>
        <dbReference type="ARBA" id="ARBA00022741"/>
    </source>
</evidence>
<name>A0A484CF84_PERFV</name>
<keyword evidence="6" id="KW-1185">Reference proteome</keyword>
<accession>A0A484CF84</accession>
<comment type="caution">
    <text evidence="5">The sequence shown here is derived from an EMBL/GenBank/DDBJ whole genome shotgun (WGS) entry which is preliminary data.</text>
</comment>